<evidence type="ECO:0000313" key="1">
    <source>
        <dbReference type="EMBL" id="GGE15651.1"/>
    </source>
</evidence>
<keyword evidence="2" id="KW-1185">Reference proteome</keyword>
<evidence type="ECO:0000313" key="2">
    <source>
        <dbReference type="Proteomes" id="UP000599688"/>
    </source>
</evidence>
<organism evidence="1 2">
    <name type="scientific">Psychroflexus salis</name>
    <dbReference type="NCBI Taxonomy" id="1526574"/>
    <lineage>
        <taxon>Bacteria</taxon>
        <taxon>Pseudomonadati</taxon>
        <taxon>Bacteroidota</taxon>
        <taxon>Flavobacteriia</taxon>
        <taxon>Flavobacteriales</taxon>
        <taxon>Flavobacteriaceae</taxon>
        <taxon>Psychroflexus</taxon>
    </lineage>
</organism>
<accession>A0A917E980</accession>
<protein>
    <submittedName>
        <fullName evidence="1">Uncharacterized protein</fullName>
    </submittedName>
</protein>
<gene>
    <name evidence="1" type="ORF">GCM10010831_16200</name>
</gene>
<dbReference type="EMBL" id="BMGL01000008">
    <property type="protein sequence ID" value="GGE15651.1"/>
    <property type="molecule type" value="Genomic_DNA"/>
</dbReference>
<name>A0A917E980_9FLAO</name>
<dbReference type="AlphaFoldDB" id="A0A917E980"/>
<proteinExistence type="predicted"/>
<dbReference type="RefSeq" id="WP_188406320.1">
    <property type="nucleotide sequence ID" value="NZ_BMGL01000008.1"/>
</dbReference>
<comment type="caution">
    <text evidence="1">The sequence shown here is derived from an EMBL/GenBank/DDBJ whole genome shotgun (WGS) entry which is preliminary data.</text>
</comment>
<dbReference type="Proteomes" id="UP000599688">
    <property type="component" value="Unassembled WGS sequence"/>
</dbReference>
<reference evidence="1 2" key="1">
    <citation type="journal article" date="2014" name="Int. J. Syst. Evol. Microbiol.">
        <title>Complete genome sequence of Corynebacterium casei LMG S-19264T (=DSM 44701T), isolated from a smear-ripened cheese.</title>
        <authorList>
            <consortium name="US DOE Joint Genome Institute (JGI-PGF)"/>
            <person name="Walter F."/>
            <person name="Albersmeier A."/>
            <person name="Kalinowski J."/>
            <person name="Ruckert C."/>
        </authorList>
    </citation>
    <scope>NUCLEOTIDE SEQUENCE [LARGE SCALE GENOMIC DNA]</scope>
    <source>
        <strain evidence="1 2">CGMCC 1.12925</strain>
    </source>
</reference>
<sequence>MNMKIATKSYVHLRLTDNSFINDLSIIAVQFKTTSNQSDFVFNTVDFDKFADFNPADFNIFFDLLLELEVESKSKVFYALEYNDKGIVLIQNFHDSLRLQSKIDSDELATALQYIAEDNDFSYLEKKLLPLNTKPVLDQITADNDLPTLEYYLQKYNSEIKRVYYPGAGMDFSPLQLFGRHIKGVELFFTDYMSIEELSEVIDRLENNINTSVLAPQDFNQDCWEDFWPTNVNRDEMMGHEPAEAWGKKFEFQSKNLDCTLTYLGTEGVQTAKILCENELAPDVLVLQDHGGSTNYALFSDENSFLHQAMQNCLPKYILMDPTEAENTKIWPEYEQVTQVYLPKAYESLPQNRNPRALFKKEERTKS</sequence>